<dbReference type="GO" id="GO:0033075">
    <property type="term" value="P:isoquinoline alkaloid biosynthetic process"/>
    <property type="evidence" value="ECO:0007669"/>
    <property type="project" value="UniProtKB-ARBA"/>
</dbReference>
<dbReference type="PANTHER" id="PTHR47950">
    <property type="entry name" value="CYTOCHROME P450, FAMILY 76, SUBFAMILY C, POLYPEPTIDE 5-RELATED"/>
    <property type="match status" value="1"/>
</dbReference>
<dbReference type="FunFam" id="1.10.630.10:FF:000163">
    <property type="entry name" value="Geraniol 8-hydroxylase"/>
    <property type="match status" value="1"/>
</dbReference>
<keyword evidence="2 3" id="KW-0349">Heme</keyword>
<feature type="binding site" description="axial binding residue" evidence="2">
    <location>
        <position position="467"/>
    </location>
    <ligand>
        <name>heme</name>
        <dbReference type="ChEBI" id="CHEBI:30413"/>
    </ligand>
    <ligandPart>
        <name>Fe</name>
        <dbReference type="ChEBI" id="CHEBI:18248"/>
    </ligandPart>
</feature>
<dbReference type="GO" id="GO:0004497">
    <property type="term" value="F:monooxygenase activity"/>
    <property type="evidence" value="ECO:0007669"/>
    <property type="project" value="UniProtKB-KW"/>
</dbReference>
<dbReference type="CDD" id="cd11073">
    <property type="entry name" value="CYP76-like"/>
    <property type="match status" value="1"/>
</dbReference>
<reference evidence="5 6" key="1">
    <citation type="journal article" date="2018" name="Science">
        <title>The opium poppy genome and morphinan production.</title>
        <authorList>
            <person name="Guo L."/>
            <person name="Winzer T."/>
            <person name="Yang X."/>
            <person name="Li Y."/>
            <person name="Ning Z."/>
            <person name="He Z."/>
            <person name="Teodor R."/>
            <person name="Lu Y."/>
            <person name="Bowser T.A."/>
            <person name="Graham I.A."/>
            <person name="Ye K."/>
        </authorList>
    </citation>
    <scope>NUCLEOTIDE SEQUENCE [LARGE SCALE GENOMIC DNA]</scope>
    <source>
        <strain evidence="6">cv. HN1</strain>
        <tissue evidence="5">Leaves</tissue>
    </source>
</reference>
<keyword evidence="4" id="KW-0472">Membrane</keyword>
<dbReference type="Gramene" id="RZC70799">
    <property type="protein sequence ID" value="RZC70799"/>
    <property type="gene ID" value="C5167_033939"/>
</dbReference>
<dbReference type="AlphaFoldDB" id="A0A4Y7KFQ8"/>
<keyword evidence="2 3" id="KW-0479">Metal-binding</keyword>
<evidence type="ECO:0000256" key="1">
    <source>
        <dbReference type="ARBA" id="ARBA00010617"/>
    </source>
</evidence>
<dbReference type="GO" id="GO:0020037">
    <property type="term" value="F:heme binding"/>
    <property type="evidence" value="ECO:0007669"/>
    <property type="project" value="InterPro"/>
</dbReference>
<dbReference type="STRING" id="3469.A0A4Y7KFQ8"/>
<keyword evidence="3" id="KW-0503">Monooxygenase</keyword>
<evidence type="ECO:0000256" key="3">
    <source>
        <dbReference type="RuleBase" id="RU000461"/>
    </source>
</evidence>
<dbReference type="GO" id="GO:0016705">
    <property type="term" value="F:oxidoreductase activity, acting on paired donors, with incorporation or reduction of molecular oxygen"/>
    <property type="evidence" value="ECO:0007669"/>
    <property type="project" value="InterPro"/>
</dbReference>
<comment type="similarity">
    <text evidence="1 3">Belongs to the cytochrome P450 family.</text>
</comment>
<dbReference type="Proteomes" id="UP000316621">
    <property type="component" value="Chromosome 7"/>
</dbReference>
<protein>
    <recommendedName>
        <fullName evidence="7">Cytochrome P450</fullName>
    </recommendedName>
</protein>
<feature type="transmembrane region" description="Helical" evidence="4">
    <location>
        <begin position="6"/>
        <end position="27"/>
    </location>
</feature>
<keyword evidence="2 3" id="KW-0408">Iron</keyword>
<keyword evidence="4" id="KW-0812">Transmembrane</keyword>
<proteinExistence type="inferred from homology"/>
<dbReference type="InterPro" id="IPR017972">
    <property type="entry name" value="Cyt_P450_CS"/>
</dbReference>
<name>A0A4Y7KFQ8_PAPSO</name>
<keyword evidence="6" id="KW-1185">Reference proteome</keyword>
<dbReference type="InterPro" id="IPR036396">
    <property type="entry name" value="Cyt_P450_sf"/>
</dbReference>
<dbReference type="Gene3D" id="1.10.630.10">
    <property type="entry name" value="Cytochrome P450"/>
    <property type="match status" value="1"/>
</dbReference>
<keyword evidence="4" id="KW-1133">Transmembrane helix</keyword>
<evidence type="ECO:0000313" key="5">
    <source>
        <dbReference type="EMBL" id="RZC70799.1"/>
    </source>
</evidence>
<dbReference type="GO" id="GO:0005506">
    <property type="term" value="F:iron ion binding"/>
    <property type="evidence" value="ECO:0007669"/>
    <property type="project" value="InterPro"/>
</dbReference>
<dbReference type="EMBL" id="CM010721">
    <property type="protein sequence ID" value="RZC70799.1"/>
    <property type="molecule type" value="Genomic_DNA"/>
</dbReference>
<sequence length="535" mass="60117">MSGTTANQMSLVYTALSMAVVTLILLWRQRMARITTTGRLPPGPPGWPVVGNLFDLGTMPHQKLANHKHKYGPLIWLRLGSLDTLVVSSVEATMEMFKNHDHSFCNRYINEAMKIRDTYKSTISLGDYGSYWRMLRRLCASELFSRKSINGTAPLRRKCVDKMLEWITNEAKETGSGGGVEVARYVYATCFNVMGSIVFSRDDLVDPDSTVGNDFFNFNAELTELAVKPNSADFFPSLRWLDPQGLKKRIGEKQAQILQIIGSFIEERRCVTKDMDRNIELAHNTKTEKKKTDFLDVLMEFEGNGKDGPTKISDANLTVFILELFMGATETTSTTIEWAMTELLRNPETMKKAKAEISQVIGHDRKLEENDIKDLPYLNAVIKEALRLHPAAPLLAPRIAVTDTELMGYRIPKDTMVLVNIWGMGRDPSVWGADHLLFKPERFLSSNLDYRGQNFEFIPFGAGRRICPGISMTQQMLPLALGSLVQSFEWVLENGITPDTVDLGERMGITLRKAIPLKAVPRLVTPRKGFAVASV</sequence>
<dbReference type="OMA" id="METIYIC"/>
<dbReference type="PROSITE" id="PS00086">
    <property type="entry name" value="CYTOCHROME_P450"/>
    <property type="match status" value="1"/>
</dbReference>
<gene>
    <name evidence="5" type="ORF">C5167_033939</name>
</gene>
<comment type="cofactor">
    <cofactor evidence="2">
        <name>heme</name>
        <dbReference type="ChEBI" id="CHEBI:30413"/>
    </cofactor>
</comment>
<dbReference type="PRINTS" id="PR00463">
    <property type="entry name" value="EP450I"/>
</dbReference>
<dbReference type="InterPro" id="IPR001128">
    <property type="entry name" value="Cyt_P450"/>
</dbReference>
<dbReference type="SUPFAM" id="SSF48264">
    <property type="entry name" value="Cytochrome P450"/>
    <property type="match status" value="1"/>
</dbReference>
<dbReference type="PANTHER" id="PTHR47950:SF14">
    <property type="entry name" value="CYTOCHROME P450 76A2-LIKE ISOFORM X1"/>
    <property type="match status" value="1"/>
</dbReference>
<evidence type="ECO:0000313" key="6">
    <source>
        <dbReference type="Proteomes" id="UP000316621"/>
    </source>
</evidence>
<evidence type="ECO:0000256" key="2">
    <source>
        <dbReference type="PIRSR" id="PIRSR602401-1"/>
    </source>
</evidence>
<dbReference type="PRINTS" id="PR00385">
    <property type="entry name" value="P450"/>
</dbReference>
<evidence type="ECO:0000256" key="4">
    <source>
        <dbReference type="SAM" id="Phobius"/>
    </source>
</evidence>
<evidence type="ECO:0008006" key="7">
    <source>
        <dbReference type="Google" id="ProtNLM"/>
    </source>
</evidence>
<dbReference type="InterPro" id="IPR002401">
    <property type="entry name" value="Cyt_P450_E_grp-I"/>
</dbReference>
<accession>A0A4Y7KFQ8</accession>
<dbReference type="Pfam" id="PF00067">
    <property type="entry name" value="p450"/>
    <property type="match status" value="1"/>
</dbReference>
<keyword evidence="3" id="KW-0560">Oxidoreductase</keyword>
<organism evidence="5 6">
    <name type="scientific">Papaver somniferum</name>
    <name type="common">Opium poppy</name>
    <dbReference type="NCBI Taxonomy" id="3469"/>
    <lineage>
        <taxon>Eukaryota</taxon>
        <taxon>Viridiplantae</taxon>
        <taxon>Streptophyta</taxon>
        <taxon>Embryophyta</taxon>
        <taxon>Tracheophyta</taxon>
        <taxon>Spermatophyta</taxon>
        <taxon>Magnoliopsida</taxon>
        <taxon>Ranunculales</taxon>
        <taxon>Papaveraceae</taxon>
        <taxon>Papaveroideae</taxon>
        <taxon>Papaver</taxon>
    </lineage>
</organism>